<evidence type="ECO:0000256" key="1">
    <source>
        <dbReference type="SAM" id="SignalP"/>
    </source>
</evidence>
<organism evidence="2 3">
    <name type="scientific">Pseudooceanicola nanhaiensis</name>
    <dbReference type="NCBI Taxonomy" id="375761"/>
    <lineage>
        <taxon>Bacteria</taxon>
        <taxon>Pseudomonadati</taxon>
        <taxon>Pseudomonadota</taxon>
        <taxon>Alphaproteobacteria</taxon>
        <taxon>Rhodobacterales</taxon>
        <taxon>Paracoccaceae</taxon>
        <taxon>Pseudooceanicola</taxon>
    </lineage>
</organism>
<feature type="signal peptide" evidence="1">
    <location>
        <begin position="1"/>
        <end position="22"/>
    </location>
</feature>
<protein>
    <recommendedName>
        <fullName evidence="4">Cache domain-containing protein</fullName>
    </recommendedName>
</protein>
<comment type="caution">
    <text evidence="2">The sequence shown here is derived from an EMBL/GenBank/DDBJ whole genome shotgun (WGS) entry which is preliminary data.</text>
</comment>
<dbReference type="Proteomes" id="UP000649829">
    <property type="component" value="Unassembled WGS sequence"/>
</dbReference>
<proteinExistence type="predicted"/>
<dbReference type="EMBL" id="BMLF01000001">
    <property type="protein sequence ID" value="GGL91311.1"/>
    <property type="molecule type" value="Genomic_DNA"/>
</dbReference>
<feature type="chain" id="PRO_5037064996" description="Cache domain-containing protein" evidence="1">
    <location>
        <begin position="23"/>
        <end position="192"/>
    </location>
</feature>
<dbReference type="AlphaFoldDB" id="A0A917SQ64"/>
<keyword evidence="3" id="KW-1185">Reference proteome</keyword>
<accession>A0A917SQ64</accession>
<name>A0A917SQ64_9RHOB</name>
<keyword evidence="1" id="KW-0732">Signal</keyword>
<reference evidence="2" key="1">
    <citation type="journal article" date="2014" name="Int. J. Syst. Evol. Microbiol.">
        <title>Complete genome sequence of Corynebacterium casei LMG S-19264T (=DSM 44701T), isolated from a smear-ripened cheese.</title>
        <authorList>
            <consortium name="US DOE Joint Genome Institute (JGI-PGF)"/>
            <person name="Walter F."/>
            <person name="Albersmeier A."/>
            <person name="Kalinowski J."/>
            <person name="Ruckert C."/>
        </authorList>
    </citation>
    <scope>NUCLEOTIDE SEQUENCE</scope>
    <source>
        <strain evidence="2">CGMCC 1.6293</strain>
    </source>
</reference>
<evidence type="ECO:0000313" key="3">
    <source>
        <dbReference type="Proteomes" id="UP000649829"/>
    </source>
</evidence>
<evidence type="ECO:0000313" key="2">
    <source>
        <dbReference type="EMBL" id="GGL91311.1"/>
    </source>
</evidence>
<reference evidence="2" key="2">
    <citation type="submission" date="2020-09" db="EMBL/GenBank/DDBJ databases">
        <authorList>
            <person name="Sun Q."/>
            <person name="Zhou Y."/>
        </authorList>
    </citation>
    <scope>NUCLEOTIDE SEQUENCE</scope>
    <source>
        <strain evidence="2">CGMCC 1.6293</strain>
    </source>
</reference>
<gene>
    <name evidence="2" type="ORF">GCM10011534_11840</name>
</gene>
<evidence type="ECO:0008006" key="4">
    <source>
        <dbReference type="Google" id="ProtNLM"/>
    </source>
</evidence>
<sequence>MTDMKSLLLATALGLVAGAASANDFEPSMRYYTENEVLVWTSDPVLIDAIRKQNRRHAELSDADITALDRRWQAEVNAESRPTIDGVLSNPASDFLRDRQAASAGVISEVFVMDNRGLNVAASDATSDYWQGDEAKFNETYGMPAGTMHVSDVEFDESAKSYLGQVSLPIIDPDTGQSIGAITVGLNAEMLF</sequence>